<comment type="caution">
    <text evidence="5">The sequence shown here is derived from an EMBL/GenBank/DDBJ whole genome shotgun (WGS) entry which is preliminary data.</text>
</comment>
<feature type="compositionally biased region" description="Low complexity" evidence="3">
    <location>
        <begin position="144"/>
        <end position="157"/>
    </location>
</feature>
<dbReference type="OrthoDB" id="10266026at2759"/>
<feature type="compositionally biased region" description="Acidic residues" evidence="3">
    <location>
        <begin position="301"/>
        <end position="313"/>
    </location>
</feature>
<dbReference type="InterPro" id="IPR037353">
    <property type="entry name" value="ASH2"/>
</dbReference>
<dbReference type="InterPro" id="IPR003877">
    <property type="entry name" value="SPRY_dom"/>
</dbReference>
<dbReference type="InterPro" id="IPR013320">
    <property type="entry name" value="ConA-like_dom_sf"/>
</dbReference>
<dbReference type="CDD" id="cd12872">
    <property type="entry name" value="SPRY_Ash2"/>
    <property type="match status" value="1"/>
</dbReference>
<keyword evidence="2" id="KW-0539">Nucleus</keyword>
<evidence type="ECO:0000256" key="1">
    <source>
        <dbReference type="ARBA" id="ARBA00004123"/>
    </source>
</evidence>
<evidence type="ECO:0000313" key="6">
    <source>
        <dbReference type="Proteomes" id="UP000653305"/>
    </source>
</evidence>
<dbReference type="SMART" id="SM00449">
    <property type="entry name" value="SPRY"/>
    <property type="match status" value="1"/>
</dbReference>
<name>A0A830D3H6_9LAMI</name>
<dbReference type="Pfam" id="PF00622">
    <property type="entry name" value="SPRY"/>
    <property type="match status" value="1"/>
</dbReference>
<gene>
    <name evidence="5" type="ORF">PHJA_002422300</name>
</gene>
<dbReference type="SUPFAM" id="SSF49899">
    <property type="entry name" value="Concanavalin A-like lectins/glucanases"/>
    <property type="match status" value="1"/>
</dbReference>
<feature type="region of interest" description="Disordered" evidence="3">
    <location>
        <begin position="198"/>
        <end position="384"/>
    </location>
</feature>
<dbReference type="GO" id="GO:0032259">
    <property type="term" value="P:methylation"/>
    <property type="evidence" value="ECO:0007669"/>
    <property type="project" value="UniProtKB-KW"/>
</dbReference>
<keyword evidence="5" id="KW-0808">Transferase</keyword>
<feature type="compositionally biased region" description="Polar residues" evidence="3">
    <location>
        <begin position="272"/>
        <end position="293"/>
    </location>
</feature>
<organism evidence="5 6">
    <name type="scientific">Phtheirospermum japonicum</name>
    <dbReference type="NCBI Taxonomy" id="374723"/>
    <lineage>
        <taxon>Eukaryota</taxon>
        <taxon>Viridiplantae</taxon>
        <taxon>Streptophyta</taxon>
        <taxon>Embryophyta</taxon>
        <taxon>Tracheophyta</taxon>
        <taxon>Spermatophyta</taxon>
        <taxon>Magnoliopsida</taxon>
        <taxon>eudicotyledons</taxon>
        <taxon>Gunneridae</taxon>
        <taxon>Pentapetalae</taxon>
        <taxon>asterids</taxon>
        <taxon>lamiids</taxon>
        <taxon>Lamiales</taxon>
        <taxon>Orobanchaceae</taxon>
        <taxon>Orobanchaceae incertae sedis</taxon>
        <taxon>Phtheirospermum</taxon>
    </lineage>
</organism>
<evidence type="ECO:0000313" key="5">
    <source>
        <dbReference type="EMBL" id="GFQ02784.1"/>
    </source>
</evidence>
<reference evidence="5" key="1">
    <citation type="submission" date="2020-07" db="EMBL/GenBank/DDBJ databases">
        <title>Ethylene signaling mediates host invasion by parasitic plants.</title>
        <authorList>
            <person name="Yoshida S."/>
        </authorList>
    </citation>
    <scope>NUCLEOTIDE SEQUENCE</scope>
    <source>
        <strain evidence="5">Okayama</strain>
    </source>
</reference>
<accession>A0A830D3H6</accession>
<dbReference type="AlphaFoldDB" id="A0A830D3H6"/>
<dbReference type="PANTHER" id="PTHR10598">
    <property type="entry name" value="SET1/ASH2 HISTONE METHYLTRANSFERASE COMPLEX SUBUNIT ASH2"/>
    <property type="match status" value="1"/>
</dbReference>
<proteinExistence type="predicted"/>
<dbReference type="PROSITE" id="PS50188">
    <property type="entry name" value="B302_SPRY"/>
    <property type="match status" value="1"/>
</dbReference>
<dbReference type="FunFam" id="2.60.120.920:FF:000043">
    <property type="entry name" value="Protein TRAUCO"/>
    <property type="match status" value="1"/>
</dbReference>
<keyword evidence="5" id="KW-0489">Methyltransferase</keyword>
<dbReference type="Gene3D" id="2.60.120.920">
    <property type="match status" value="1"/>
</dbReference>
<evidence type="ECO:0000256" key="2">
    <source>
        <dbReference type="ARBA" id="ARBA00023242"/>
    </source>
</evidence>
<evidence type="ECO:0000256" key="3">
    <source>
        <dbReference type="SAM" id="MobiDB-lite"/>
    </source>
</evidence>
<feature type="compositionally biased region" description="Polar residues" evidence="3">
    <location>
        <begin position="373"/>
        <end position="384"/>
    </location>
</feature>
<dbReference type="PANTHER" id="PTHR10598:SF0">
    <property type="entry name" value="SET1_ASH2 HISTONE METHYLTRANSFERASE COMPLEX SUBUNIT ASH2"/>
    <property type="match status" value="1"/>
</dbReference>
<feature type="region of interest" description="Disordered" evidence="3">
    <location>
        <begin position="66"/>
        <end position="183"/>
    </location>
</feature>
<protein>
    <submittedName>
        <fullName evidence="5">Set1/ash2 histone methyltransferase complex subunit ash2</fullName>
    </submittedName>
</protein>
<keyword evidence="6" id="KW-1185">Reference proteome</keyword>
<dbReference type="GO" id="GO:0000976">
    <property type="term" value="F:transcription cis-regulatory region binding"/>
    <property type="evidence" value="ECO:0007669"/>
    <property type="project" value="TreeGrafter"/>
</dbReference>
<feature type="compositionally biased region" description="Pro residues" evidence="3">
    <location>
        <begin position="242"/>
        <end position="254"/>
    </location>
</feature>
<dbReference type="InterPro" id="IPR043136">
    <property type="entry name" value="B30.2/SPRY_sf"/>
</dbReference>
<dbReference type="GO" id="GO:0008168">
    <property type="term" value="F:methyltransferase activity"/>
    <property type="evidence" value="ECO:0007669"/>
    <property type="project" value="UniProtKB-KW"/>
</dbReference>
<feature type="region of interest" description="Disordered" evidence="3">
    <location>
        <begin position="1"/>
        <end position="36"/>
    </location>
</feature>
<comment type="subcellular location">
    <subcellularLocation>
        <location evidence="1">Nucleus</location>
    </subcellularLocation>
</comment>
<dbReference type="EMBL" id="BMAC01000773">
    <property type="protein sequence ID" value="GFQ02784.1"/>
    <property type="molecule type" value="Genomic_DNA"/>
</dbReference>
<feature type="domain" description="B30.2/SPRY" evidence="4">
    <location>
        <begin position="392"/>
        <end position="610"/>
    </location>
</feature>
<evidence type="ECO:0000259" key="4">
    <source>
        <dbReference type="PROSITE" id="PS50188"/>
    </source>
</evidence>
<feature type="compositionally biased region" description="Basic and acidic residues" evidence="3">
    <location>
        <begin position="117"/>
        <end position="138"/>
    </location>
</feature>
<sequence>MDSLRAAYRDDEDGDTSEASTPPLQTPAVLDGGSADIPTASTVFISASKPELLENNQSSVIKEGLPTASVGDVSSGEISLFGTPQAMETDLIDQRDTLNFPNPPLETAGEEAEGTEEERPPPKKQKQHSDLPEPKPSEPEITEIPLPADAIPLAPQIDCPPAAKTAAVDVSSGEISLSGTPQAMETDQISQLATLIYSSNPPLETYGNVEKGDEEEGPPPTKQNQLSDLPGPKHSVSEITEIPPPADAIAPPPQNESLPAAKMAAVGDVSPSEISSSGTPQAMETDQIDTLNSPNPPLETAVDEEEGAEEEEGPPPKKQKQLSDLPDPKPSEPESTEMPPPAAKTAKKSKKKNKDVWSTTSRKGKKKTKHASNGNHNTKGANNVDASIEDKVLIAPIPRFPDKNDDSPDLKICLSKVYKAEKVELSEDRLSASSTKGYRMVRATRGVTEGAWYFEIKVVHLGETGHTRLGWSTEKGDLQAPVGYDGNSYGYRDIDGIKVHKASREKYGDAGYKEGDVIGFYISLPDGGSYAPSPQRLVWHKGQRYVCAPDAKEEAKVVPGSEISYFKNGICQGVAYTDLFGGCYYPAASMYTLPNEPACVVKFNFGPDFERFPEDFGERPVPRPMVEVPYQSYDGRVETGSAWNITRMPPMLKVIKEENSKIMKASEMVG</sequence>
<dbReference type="InterPro" id="IPR001870">
    <property type="entry name" value="B30.2/SPRY"/>
</dbReference>
<dbReference type="Proteomes" id="UP000653305">
    <property type="component" value="Unassembled WGS sequence"/>
</dbReference>
<dbReference type="GO" id="GO:0048188">
    <property type="term" value="C:Set1C/COMPASS complex"/>
    <property type="evidence" value="ECO:0007669"/>
    <property type="project" value="InterPro"/>
</dbReference>
<feature type="compositionally biased region" description="Polar residues" evidence="3">
    <location>
        <begin position="173"/>
        <end position="183"/>
    </location>
</feature>